<dbReference type="EMBL" id="KV448830">
    <property type="protein sequence ID" value="OAX33133.1"/>
    <property type="molecule type" value="Genomic_DNA"/>
</dbReference>
<dbReference type="AlphaFoldDB" id="A0A1B7MKJ6"/>
<accession>A0A1B7MKJ6</accession>
<gene>
    <name evidence="2" type="ORF">K503DRAFT_550309</name>
</gene>
<dbReference type="STRING" id="1314800.A0A1B7MKJ6"/>
<feature type="signal peptide" evidence="1">
    <location>
        <begin position="1"/>
        <end position="30"/>
    </location>
</feature>
<proteinExistence type="predicted"/>
<organism evidence="2 3">
    <name type="scientific">Rhizopogon vinicolor AM-OR11-026</name>
    <dbReference type="NCBI Taxonomy" id="1314800"/>
    <lineage>
        <taxon>Eukaryota</taxon>
        <taxon>Fungi</taxon>
        <taxon>Dikarya</taxon>
        <taxon>Basidiomycota</taxon>
        <taxon>Agaricomycotina</taxon>
        <taxon>Agaricomycetes</taxon>
        <taxon>Agaricomycetidae</taxon>
        <taxon>Boletales</taxon>
        <taxon>Suillineae</taxon>
        <taxon>Rhizopogonaceae</taxon>
        <taxon>Rhizopogon</taxon>
    </lineage>
</organism>
<sequence>MQPIPRFPFANLSTELVLLILTFAARPDFARTHEEKNPYSSAITLCRVSRITRHAVLPQLLHTVLLSEESNVTSFMNALRMQELYRQQINHLYFAYAAHVRRIWIGQICAPPPAPPIHGSFPPNTPVYNTSEPDIDFSILAPVIFGAQSLALDFASLFLLCGCLECAWNTHPARSTPPWSTKTLALSGNFTRWLPLTSTTEGSAFLASISHLIFLYPVRFKPYYTICSRLDPCFDDVQSPDYSLPAWMTNVPWAAFKNIQAVSLPFPHVVLMFDNEEPVDLHVELVTLSASPDHSDFKNISSSIRSGEARVSLVDVRFAWEEAWACGLSPVSMHKLPRYPLDIIRQGPSEH</sequence>
<dbReference type="InParanoid" id="A0A1B7MKJ6"/>
<evidence type="ECO:0000313" key="3">
    <source>
        <dbReference type="Proteomes" id="UP000092154"/>
    </source>
</evidence>
<dbReference type="Proteomes" id="UP000092154">
    <property type="component" value="Unassembled WGS sequence"/>
</dbReference>
<dbReference type="OrthoDB" id="2606310at2759"/>
<keyword evidence="3" id="KW-1185">Reference proteome</keyword>
<protein>
    <recommendedName>
        <fullName evidence="4">F-box domain-containing protein</fullName>
    </recommendedName>
</protein>
<keyword evidence="1" id="KW-0732">Signal</keyword>
<name>A0A1B7MKJ6_9AGAM</name>
<evidence type="ECO:0008006" key="4">
    <source>
        <dbReference type="Google" id="ProtNLM"/>
    </source>
</evidence>
<evidence type="ECO:0000313" key="2">
    <source>
        <dbReference type="EMBL" id="OAX33133.1"/>
    </source>
</evidence>
<reference evidence="2 3" key="1">
    <citation type="submission" date="2016-06" db="EMBL/GenBank/DDBJ databases">
        <title>Comparative genomics of the ectomycorrhizal sister species Rhizopogon vinicolor and Rhizopogon vesiculosus (Basidiomycota: Boletales) reveals a divergence of the mating type B locus.</title>
        <authorList>
            <consortium name="DOE Joint Genome Institute"/>
            <person name="Mujic A.B."/>
            <person name="Kuo A."/>
            <person name="Tritt A."/>
            <person name="Lipzen A."/>
            <person name="Chen C."/>
            <person name="Johnson J."/>
            <person name="Sharma A."/>
            <person name="Barry K."/>
            <person name="Grigoriev I.V."/>
            <person name="Spatafora J.W."/>
        </authorList>
    </citation>
    <scope>NUCLEOTIDE SEQUENCE [LARGE SCALE GENOMIC DNA]</scope>
    <source>
        <strain evidence="2 3">AM-OR11-026</strain>
    </source>
</reference>
<feature type="chain" id="PRO_5008597374" description="F-box domain-containing protein" evidence="1">
    <location>
        <begin position="31"/>
        <end position="351"/>
    </location>
</feature>
<evidence type="ECO:0000256" key="1">
    <source>
        <dbReference type="SAM" id="SignalP"/>
    </source>
</evidence>